<organism evidence="2 3">
    <name type="scientific">Acinetobacter rongchengensis</name>
    <dbReference type="NCBI Taxonomy" id="2419601"/>
    <lineage>
        <taxon>Bacteria</taxon>
        <taxon>Pseudomonadati</taxon>
        <taxon>Pseudomonadota</taxon>
        <taxon>Gammaproteobacteria</taxon>
        <taxon>Moraxellales</taxon>
        <taxon>Moraxellaceae</taxon>
        <taxon>Acinetobacter</taxon>
    </lineage>
</organism>
<sequence length="81" mass="9178">MRTLIIIAIGLCIDLALMGFIPKKFQIIVGIIFSLIWAAVVFWNLRLGLSHGYSLAEEAPIQLLILILPLAVYWGYFLFKN</sequence>
<evidence type="ECO:0000313" key="2">
    <source>
        <dbReference type="EMBL" id="RKG40473.1"/>
    </source>
</evidence>
<accession>A0A3A8FIB0</accession>
<feature type="transmembrane region" description="Helical" evidence="1">
    <location>
        <begin position="61"/>
        <end position="79"/>
    </location>
</feature>
<name>A0A3A8FIB0_9GAMM</name>
<comment type="caution">
    <text evidence="2">The sequence shown here is derived from an EMBL/GenBank/DDBJ whole genome shotgun (WGS) entry which is preliminary data.</text>
</comment>
<keyword evidence="3" id="KW-1185">Reference proteome</keyword>
<feature type="transmembrane region" description="Helical" evidence="1">
    <location>
        <begin position="28"/>
        <end position="49"/>
    </location>
</feature>
<evidence type="ECO:0000256" key="1">
    <source>
        <dbReference type="SAM" id="Phobius"/>
    </source>
</evidence>
<reference evidence="2 3" key="1">
    <citation type="submission" date="2018-09" db="EMBL/GenBank/DDBJ databases">
        <title>The draft genome of Acinetobacter spp. strains.</title>
        <authorList>
            <person name="Qin J."/>
            <person name="Feng Y."/>
            <person name="Zong Z."/>
        </authorList>
    </citation>
    <scope>NUCLEOTIDE SEQUENCE [LARGE SCALE GENOMIC DNA]</scope>
    <source>
        <strain evidence="2 3">WCHAc060115</strain>
    </source>
</reference>
<dbReference type="AlphaFoldDB" id="A0A3A8FIB0"/>
<dbReference type="EMBL" id="RAXT01000002">
    <property type="protein sequence ID" value="RKG40473.1"/>
    <property type="molecule type" value="Genomic_DNA"/>
</dbReference>
<proteinExistence type="predicted"/>
<keyword evidence="1" id="KW-0812">Transmembrane</keyword>
<protein>
    <submittedName>
        <fullName evidence="2">Uncharacterized protein</fullName>
    </submittedName>
</protein>
<keyword evidence="1" id="KW-1133">Transmembrane helix</keyword>
<gene>
    <name evidence="2" type="ORF">D7V20_02200</name>
</gene>
<keyword evidence="1" id="KW-0472">Membrane</keyword>
<dbReference type="Proteomes" id="UP000280405">
    <property type="component" value="Unassembled WGS sequence"/>
</dbReference>
<dbReference type="RefSeq" id="WP_120382709.1">
    <property type="nucleotide sequence ID" value="NZ_RAXT01000002.1"/>
</dbReference>
<dbReference type="OrthoDB" id="5987065at2"/>
<evidence type="ECO:0000313" key="3">
    <source>
        <dbReference type="Proteomes" id="UP000280405"/>
    </source>
</evidence>